<dbReference type="InterPro" id="IPR001611">
    <property type="entry name" value="Leu-rich_rpt"/>
</dbReference>
<keyword evidence="4 12" id="KW-0732">Signal</keyword>
<reference evidence="14 15" key="1">
    <citation type="journal article" date="2018" name="Mol. Plant">
        <title>The genome of Artemisia annua provides insight into the evolution of Asteraceae family and artemisinin biosynthesis.</title>
        <authorList>
            <person name="Shen Q."/>
            <person name="Zhang L."/>
            <person name="Liao Z."/>
            <person name="Wang S."/>
            <person name="Yan T."/>
            <person name="Shi P."/>
            <person name="Liu M."/>
            <person name="Fu X."/>
            <person name="Pan Q."/>
            <person name="Wang Y."/>
            <person name="Lv Z."/>
            <person name="Lu X."/>
            <person name="Zhang F."/>
            <person name="Jiang W."/>
            <person name="Ma Y."/>
            <person name="Chen M."/>
            <person name="Hao X."/>
            <person name="Li L."/>
            <person name="Tang Y."/>
            <person name="Lv G."/>
            <person name="Zhou Y."/>
            <person name="Sun X."/>
            <person name="Brodelius P.E."/>
            <person name="Rose J.K.C."/>
            <person name="Tang K."/>
        </authorList>
    </citation>
    <scope>NUCLEOTIDE SEQUENCE [LARGE SCALE GENOMIC DNA]</scope>
    <source>
        <strain evidence="15">cv. Huhao1</strain>
        <tissue evidence="14">Leaf</tissue>
    </source>
</reference>
<dbReference type="SUPFAM" id="SSF56112">
    <property type="entry name" value="Protein kinase-like (PK-like)"/>
    <property type="match status" value="1"/>
</dbReference>
<evidence type="ECO:0000256" key="4">
    <source>
        <dbReference type="ARBA" id="ARBA00022729"/>
    </source>
</evidence>
<feature type="region of interest" description="Disordered" evidence="11">
    <location>
        <begin position="231"/>
        <end position="257"/>
    </location>
</feature>
<dbReference type="Gene3D" id="3.30.200.20">
    <property type="entry name" value="Phosphorylase Kinase, domain 1"/>
    <property type="match status" value="1"/>
</dbReference>
<dbReference type="FunFam" id="1.10.510.10:FF:000095">
    <property type="entry name" value="protein STRUBBELIG-RECEPTOR FAMILY 8"/>
    <property type="match status" value="1"/>
</dbReference>
<dbReference type="InterPro" id="IPR011009">
    <property type="entry name" value="Kinase-like_dom_sf"/>
</dbReference>
<keyword evidence="8" id="KW-1133">Transmembrane helix</keyword>
<dbReference type="AlphaFoldDB" id="A0A2U1M2A6"/>
<evidence type="ECO:0000313" key="14">
    <source>
        <dbReference type="EMBL" id="PWA55371.1"/>
    </source>
</evidence>
<evidence type="ECO:0000256" key="9">
    <source>
        <dbReference type="ARBA" id="ARBA00023136"/>
    </source>
</evidence>
<dbReference type="FunFam" id="3.80.10.10:FF:000400">
    <property type="entry name" value="Nuclear pore complex protein NUP107"/>
    <property type="match status" value="1"/>
</dbReference>
<evidence type="ECO:0000256" key="6">
    <source>
        <dbReference type="ARBA" id="ARBA00022741"/>
    </source>
</evidence>
<dbReference type="Gene3D" id="3.80.10.10">
    <property type="entry name" value="Ribonuclease Inhibitor"/>
    <property type="match status" value="2"/>
</dbReference>
<comment type="subcellular location">
    <subcellularLocation>
        <location evidence="1">Membrane</location>
    </subcellularLocation>
</comment>
<keyword evidence="9" id="KW-0472">Membrane</keyword>
<dbReference type="PANTHER" id="PTHR48010">
    <property type="entry name" value="OS05G0588300 PROTEIN"/>
    <property type="match status" value="1"/>
</dbReference>
<dbReference type="Proteomes" id="UP000245207">
    <property type="component" value="Unassembled WGS sequence"/>
</dbReference>
<dbReference type="Pfam" id="PF07714">
    <property type="entry name" value="PK_Tyr_Ser-Thr"/>
    <property type="match status" value="1"/>
</dbReference>
<dbReference type="PANTHER" id="PTHR48010:SF55">
    <property type="entry name" value="OS01G0607900 PROTEIN"/>
    <property type="match status" value="1"/>
</dbReference>
<accession>A0A2U1M2A6</accession>
<organism evidence="14 15">
    <name type="scientific">Artemisia annua</name>
    <name type="common">Sweet wormwood</name>
    <dbReference type="NCBI Taxonomy" id="35608"/>
    <lineage>
        <taxon>Eukaryota</taxon>
        <taxon>Viridiplantae</taxon>
        <taxon>Streptophyta</taxon>
        <taxon>Embryophyta</taxon>
        <taxon>Tracheophyta</taxon>
        <taxon>Spermatophyta</taxon>
        <taxon>Magnoliopsida</taxon>
        <taxon>eudicotyledons</taxon>
        <taxon>Gunneridae</taxon>
        <taxon>Pentapetalae</taxon>
        <taxon>asterids</taxon>
        <taxon>campanulids</taxon>
        <taxon>Asterales</taxon>
        <taxon>Asteraceae</taxon>
        <taxon>Asteroideae</taxon>
        <taxon>Anthemideae</taxon>
        <taxon>Artemisiinae</taxon>
        <taxon>Artemisia</taxon>
    </lineage>
</organism>
<dbReference type="InterPro" id="IPR013210">
    <property type="entry name" value="LRR_N_plant-typ"/>
</dbReference>
<comment type="caution">
    <text evidence="14">The sequence shown here is derived from an EMBL/GenBank/DDBJ whole genome shotgun (WGS) entry which is preliminary data.</text>
</comment>
<dbReference type="GO" id="GO:0004672">
    <property type="term" value="F:protein kinase activity"/>
    <property type="evidence" value="ECO:0007669"/>
    <property type="project" value="InterPro"/>
</dbReference>
<keyword evidence="6" id="KW-0547">Nucleotide-binding</keyword>
<dbReference type="STRING" id="35608.A0A2U1M2A6"/>
<dbReference type="SUPFAM" id="SSF52058">
    <property type="entry name" value="L domain-like"/>
    <property type="match status" value="1"/>
</dbReference>
<dbReference type="Pfam" id="PF00560">
    <property type="entry name" value="LRR_1"/>
    <property type="match status" value="3"/>
</dbReference>
<keyword evidence="3" id="KW-0812">Transmembrane</keyword>
<sequence length="616" mass="68369">MRSSPSSLFFIFFLLTQHLTASEDFTEEETALKTFLHAVQLNSSKMNWGTEKKTCNWTGVHCDNPTGSQVFVDYFQLPASCVVGKIPSNSLGKIKSLRVLSLHDNKLSGQFPDDFDSLTELRNAYLHANEFSGPFPSSVSKWTKLYTLDLSNNNFTGDIPSNYISNLKQIMYLYLQNNSFSGWLPDTFPSTLKNFSVAYNNFTGEIPKSLANKFPASAFAGNPLLCGTPLKRCPPGQARPPSSPSAPITSDPENKKKLSTGDTIAIAIGSAWILLISLICLGKKWSRSVKEKKTEARTGRGEAGTSSSKEDDTGAKLVFFEGGGCSFDLEHLFRASAEVLGKGSVGKTYKTVLKEGEGITVVVKRLKDVDVSKEEFEGVMEELGKMKDENVVPIRAYYYSKDEKLLVCDYYPAGSLFALLHGSRGSGRPPLDWDHRLRIALSAAKGVVYLHVKGKMIHGNIKSSNILLRQDSKKDAFVSDFGLNKLFGGSSSPNTRVTGYHAPEILKTRKVTFESDVYSFGVLLLELLTGKAPNQASLGEEGFDLPRWVRSVEREKWTTEVFDVELMRYQNTEEEMVQLLQLAMACVLIEPDQRPAMQEVLRKMEDLRNSPNTVTP</sequence>
<dbReference type="InterPro" id="IPR032675">
    <property type="entry name" value="LRR_dom_sf"/>
</dbReference>
<feature type="region of interest" description="Disordered" evidence="11">
    <location>
        <begin position="291"/>
        <end position="310"/>
    </location>
</feature>
<dbReference type="GO" id="GO:0005524">
    <property type="term" value="F:ATP binding"/>
    <property type="evidence" value="ECO:0007669"/>
    <property type="project" value="UniProtKB-KW"/>
</dbReference>
<evidence type="ECO:0000256" key="11">
    <source>
        <dbReference type="SAM" id="MobiDB-lite"/>
    </source>
</evidence>
<keyword evidence="14" id="KW-0808">Transferase</keyword>
<keyword evidence="15" id="KW-1185">Reference proteome</keyword>
<dbReference type="InterPro" id="IPR001245">
    <property type="entry name" value="Ser-Thr/Tyr_kinase_cat_dom"/>
</dbReference>
<evidence type="ECO:0000313" key="15">
    <source>
        <dbReference type="Proteomes" id="UP000245207"/>
    </source>
</evidence>
<feature type="signal peptide" evidence="12">
    <location>
        <begin position="1"/>
        <end position="21"/>
    </location>
</feature>
<proteinExistence type="predicted"/>
<dbReference type="PROSITE" id="PS50011">
    <property type="entry name" value="PROTEIN_KINASE_DOM"/>
    <property type="match status" value="1"/>
</dbReference>
<keyword evidence="10" id="KW-0325">Glycoprotein</keyword>
<keyword evidence="7" id="KW-0067">ATP-binding</keyword>
<keyword evidence="2" id="KW-0433">Leucine-rich repeat</keyword>
<evidence type="ECO:0000256" key="8">
    <source>
        <dbReference type="ARBA" id="ARBA00022989"/>
    </source>
</evidence>
<keyword evidence="5" id="KW-0677">Repeat</keyword>
<gene>
    <name evidence="14" type="ORF">CTI12_AA428350</name>
</gene>
<evidence type="ECO:0000256" key="12">
    <source>
        <dbReference type="SAM" id="SignalP"/>
    </source>
</evidence>
<dbReference type="OrthoDB" id="4062651at2759"/>
<feature type="compositionally biased region" description="Basic and acidic residues" evidence="11">
    <location>
        <begin position="291"/>
        <end position="300"/>
    </location>
</feature>
<dbReference type="FunFam" id="3.30.200.20:FF:000307">
    <property type="entry name" value="pollen receptor-like kinase 1"/>
    <property type="match status" value="1"/>
</dbReference>
<evidence type="ECO:0000256" key="3">
    <source>
        <dbReference type="ARBA" id="ARBA00022692"/>
    </source>
</evidence>
<dbReference type="Gene3D" id="1.10.510.10">
    <property type="entry name" value="Transferase(Phosphotransferase) domain 1"/>
    <property type="match status" value="1"/>
</dbReference>
<name>A0A2U1M2A6_ARTAN</name>
<dbReference type="InterPro" id="IPR050994">
    <property type="entry name" value="At_inactive_RLKs"/>
</dbReference>
<evidence type="ECO:0000256" key="5">
    <source>
        <dbReference type="ARBA" id="ARBA00022737"/>
    </source>
</evidence>
<evidence type="ECO:0000256" key="10">
    <source>
        <dbReference type="ARBA" id="ARBA00023180"/>
    </source>
</evidence>
<evidence type="ECO:0000256" key="7">
    <source>
        <dbReference type="ARBA" id="ARBA00022840"/>
    </source>
</evidence>
<dbReference type="EMBL" id="PKPP01006774">
    <property type="protein sequence ID" value="PWA55371.1"/>
    <property type="molecule type" value="Genomic_DNA"/>
</dbReference>
<evidence type="ECO:0000256" key="2">
    <source>
        <dbReference type="ARBA" id="ARBA00022614"/>
    </source>
</evidence>
<keyword evidence="14" id="KW-0418">Kinase</keyword>
<dbReference type="Pfam" id="PF08263">
    <property type="entry name" value="LRRNT_2"/>
    <property type="match status" value="1"/>
</dbReference>
<dbReference type="GO" id="GO:0016020">
    <property type="term" value="C:membrane"/>
    <property type="evidence" value="ECO:0007669"/>
    <property type="project" value="UniProtKB-SubCell"/>
</dbReference>
<evidence type="ECO:0000259" key="13">
    <source>
        <dbReference type="PROSITE" id="PS50011"/>
    </source>
</evidence>
<evidence type="ECO:0000256" key="1">
    <source>
        <dbReference type="ARBA" id="ARBA00004370"/>
    </source>
</evidence>
<protein>
    <submittedName>
        <fullName evidence="14">Leucine-rich repeat protein kinase family protein</fullName>
    </submittedName>
</protein>
<feature type="chain" id="PRO_5015583224" evidence="12">
    <location>
        <begin position="22"/>
        <end position="616"/>
    </location>
</feature>
<dbReference type="InterPro" id="IPR000719">
    <property type="entry name" value="Prot_kinase_dom"/>
</dbReference>
<feature type="domain" description="Protein kinase" evidence="13">
    <location>
        <begin position="334"/>
        <end position="607"/>
    </location>
</feature>